<evidence type="ECO:0000313" key="2">
    <source>
        <dbReference type="Proteomes" id="UP000002059"/>
    </source>
</evidence>
<organism evidence="1 2">
    <name type="scientific">Paracoccidioides lutzii (strain ATCC MYA-826 / Pb01)</name>
    <name type="common">Paracoccidioides brasiliensis</name>
    <dbReference type="NCBI Taxonomy" id="502779"/>
    <lineage>
        <taxon>Eukaryota</taxon>
        <taxon>Fungi</taxon>
        <taxon>Dikarya</taxon>
        <taxon>Ascomycota</taxon>
        <taxon>Pezizomycotina</taxon>
        <taxon>Eurotiomycetes</taxon>
        <taxon>Eurotiomycetidae</taxon>
        <taxon>Onygenales</taxon>
        <taxon>Ajellomycetaceae</taxon>
        <taxon>Paracoccidioides</taxon>
    </lineage>
</organism>
<sequence>MANQVSLLTYLQNALPAIPVNPPPNPGRNTTNEASEASDIRNIGVWHGFNLNALLQSYQNLLVKARLPPDPMPTSPPGAITAENALRSMISEYVFPRVRRALRTGFDRLMTINQMNNLTPVSFDVGERAKVIDASKPDTAYFAVALPAGTGPNRAPGDVKPSWKWSTALATHPLL</sequence>
<dbReference type="EMBL" id="KN294051">
    <property type="protein sequence ID" value="EEH40548.1"/>
    <property type="molecule type" value="Genomic_DNA"/>
</dbReference>
<keyword evidence="2" id="KW-1185">Reference proteome</keyword>
<dbReference type="Proteomes" id="UP000002059">
    <property type="component" value="Partially assembled WGS sequence"/>
</dbReference>
<reference evidence="1 2" key="1">
    <citation type="journal article" date="2011" name="PLoS Genet.">
        <title>Comparative genomic analysis of human fungal pathogens causing paracoccidioidomycosis.</title>
        <authorList>
            <person name="Desjardins C.A."/>
            <person name="Champion M.D."/>
            <person name="Holder J.W."/>
            <person name="Muszewska A."/>
            <person name="Goldberg J."/>
            <person name="Bailao A.M."/>
            <person name="Brigido M.M."/>
            <person name="Ferreira M.E."/>
            <person name="Garcia A.M."/>
            <person name="Grynberg M."/>
            <person name="Gujja S."/>
            <person name="Heiman D.I."/>
            <person name="Henn M.R."/>
            <person name="Kodira C.D."/>
            <person name="Leon-Narvaez H."/>
            <person name="Longo L.V."/>
            <person name="Ma L.J."/>
            <person name="Malavazi I."/>
            <person name="Matsuo A.L."/>
            <person name="Morais F.V."/>
            <person name="Pereira M."/>
            <person name="Rodriguez-Brito S."/>
            <person name="Sakthikumar S."/>
            <person name="Salem-Izacc S.M."/>
            <person name="Sykes S.M."/>
            <person name="Teixeira M.M."/>
            <person name="Vallejo M.C."/>
            <person name="Walter M.E."/>
            <person name="Yandava C."/>
            <person name="Young S."/>
            <person name="Zeng Q."/>
            <person name="Zucker J."/>
            <person name="Felipe M.S."/>
            <person name="Goldman G.H."/>
            <person name="Haas B.J."/>
            <person name="McEwen J.G."/>
            <person name="Nino-Vega G."/>
            <person name="Puccia R."/>
            <person name="San-Blas G."/>
            <person name="Soares C.M."/>
            <person name="Birren B.W."/>
            <person name="Cuomo C.A."/>
        </authorList>
    </citation>
    <scope>NUCLEOTIDE SEQUENCE [LARGE SCALE GENOMIC DNA]</scope>
    <source>
        <strain evidence="2">ATCC MYA-826 / Pb01</strain>
    </source>
</reference>
<dbReference type="KEGG" id="pbl:PAAG_09001"/>
<dbReference type="GeneID" id="9092301"/>
<evidence type="ECO:0000313" key="1">
    <source>
        <dbReference type="EMBL" id="EEH40548.1"/>
    </source>
</evidence>
<name>C1HE08_PARBA</name>
<proteinExistence type="predicted"/>
<dbReference type="AlphaFoldDB" id="C1HE08"/>
<dbReference type="VEuPathDB" id="FungiDB:PAAG_09001"/>
<dbReference type="OrthoDB" id="4183218at2759"/>
<dbReference type="RefSeq" id="XP_002789084.1">
    <property type="nucleotide sequence ID" value="XM_002789038.2"/>
</dbReference>
<gene>
    <name evidence="1" type="ORF">PAAG_09001</name>
</gene>
<dbReference type="STRING" id="502779.C1HE08"/>
<dbReference type="eggNOG" id="ENOG502SP60">
    <property type="taxonomic scope" value="Eukaryota"/>
</dbReference>
<accession>C1HE08</accession>
<dbReference type="HOGENOM" id="CLU_146134_0_0_1"/>
<protein>
    <submittedName>
        <fullName evidence="1">Uncharacterized protein</fullName>
    </submittedName>
</protein>